<proteinExistence type="predicted"/>
<accession>F2NSI1</accession>
<dbReference type="Proteomes" id="UP000006852">
    <property type="component" value="Chromosome"/>
</dbReference>
<evidence type="ECO:0000313" key="2">
    <source>
        <dbReference type="Proteomes" id="UP000006852"/>
    </source>
</evidence>
<sequence length="691" mass="78037">MNEMRLSVKKIISILLLFTFSKLFAFEEKNILSPISGVWKNKQALVLNLEKGTDVYYSFTGSDPYVSGFSYDSPVLIDQTGDITVKITSIAQNGERKDFTIEYNVEENSEVEYSIQSKEFINSINQNPTVLYISGTDFFIPSEFLYSLENSKAPYLKSKLFLSGKNSVERFVSCFAVDFTGNNFFHFVIQVLPAKKTTDSKADNVPFEISEWNNFSFKDKNFIYRIDDENWKSPSESSFIDRNYAHKISWQPVEFYPGNEIFEYELPAKPLVFSKKDKNGVVEFFIDGNENFTFEKNSPFAYADAFENEDIKSSACFKIFYNGNYQGTIDADFSIDRLPPEPPEIFSSSVGKLTRIKSFFRISSEPDAKIFYALSKPFEIPDGFVESAQSEFEKINPTNFSLYKGNEIFLKSSDKNAVFYKVCAYSVDASGNKSEVSEKKIIIDETNYYLFANSQNEIQDGSYDKPFNSFDQLISVLKSSNKKLRFHIYGNIEIPDNEFLISKDCTFIGHDSSLNFKENTAVKILNANVEFENLIIEKKSRDENFPLISAKNSSVGISDCEFFAVSLKRGTLLDLENSNAQIENSGFTIQSDSYACGISSENSNVNCKNSRFTSVAESCFNVKLSGGTCSFSDSSFSLIGIFGRGIQVLNANASIVQNEFNARLSDSTKKSSPIWSNVNSVASEKNIQKGF</sequence>
<dbReference type="InterPro" id="IPR026876">
    <property type="entry name" value="Fn3_assoc_repeat"/>
</dbReference>
<name>F2NSI1_TRES6</name>
<dbReference type="RefSeq" id="WP_013702036.1">
    <property type="nucleotide sequence ID" value="NC_015385.1"/>
</dbReference>
<dbReference type="eggNOG" id="ENOG5030IF3">
    <property type="taxonomic scope" value="Bacteria"/>
</dbReference>
<dbReference type="STRING" id="869209.Tresu_1866"/>
<gene>
    <name evidence="1" type="ordered locus">Tresu_1866</name>
</gene>
<dbReference type="EMBL" id="CP002631">
    <property type="protein sequence ID" value="AEB14755.1"/>
    <property type="molecule type" value="Genomic_DNA"/>
</dbReference>
<reference evidence="2" key="2">
    <citation type="submission" date="2011-04" db="EMBL/GenBank/DDBJ databases">
        <title>The complete genome of chromosome of Treponema succinifaciens DSM 2489.</title>
        <authorList>
            <person name="Lucas S."/>
            <person name="Copeland A."/>
            <person name="Lapidus A."/>
            <person name="Bruce D."/>
            <person name="Goodwin L."/>
            <person name="Pitluck S."/>
            <person name="Peters L."/>
            <person name="Kyrpides N."/>
            <person name="Mavromatis K."/>
            <person name="Ivanova N."/>
            <person name="Ovchinnikova G."/>
            <person name="Teshima H."/>
            <person name="Detter J.C."/>
            <person name="Tapia R."/>
            <person name="Han C."/>
            <person name="Land M."/>
            <person name="Hauser L."/>
            <person name="Markowitz V."/>
            <person name="Cheng J.-F."/>
            <person name="Hugenholtz P."/>
            <person name="Woyke T."/>
            <person name="Wu D."/>
            <person name="Gronow S."/>
            <person name="Wellnitz S."/>
            <person name="Brambilla E."/>
            <person name="Klenk H.-P."/>
            <person name="Eisen J.A."/>
        </authorList>
    </citation>
    <scope>NUCLEOTIDE SEQUENCE [LARGE SCALE GENOMIC DNA]</scope>
    <source>
        <strain evidence="2">ATCC 33096 / DSM 2489 / 6091</strain>
    </source>
</reference>
<dbReference type="SUPFAM" id="SSF51126">
    <property type="entry name" value="Pectin lyase-like"/>
    <property type="match status" value="1"/>
</dbReference>
<protein>
    <submittedName>
        <fullName evidence="1">Uncharacterized protein</fullName>
    </submittedName>
</protein>
<dbReference type="KEGG" id="tsu:Tresu_1866"/>
<dbReference type="Pfam" id="PF13287">
    <property type="entry name" value="Fn3_assoc"/>
    <property type="match status" value="1"/>
</dbReference>
<keyword evidence="2" id="KW-1185">Reference proteome</keyword>
<reference evidence="1 2" key="1">
    <citation type="journal article" date="2011" name="Stand. Genomic Sci.">
        <title>Complete genome sequence of Treponema succinifaciens type strain (6091).</title>
        <authorList>
            <person name="Han C."/>
            <person name="Gronow S."/>
            <person name="Teshima H."/>
            <person name="Lapidus A."/>
            <person name="Nolan M."/>
            <person name="Lucas S."/>
            <person name="Hammon N."/>
            <person name="Deshpande S."/>
            <person name="Cheng J.F."/>
            <person name="Zeytun A."/>
            <person name="Tapia R."/>
            <person name="Goodwin L."/>
            <person name="Pitluck S."/>
            <person name="Liolios K."/>
            <person name="Pagani I."/>
            <person name="Ivanova N."/>
            <person name="Mavromatis K."/>
            <person name="Mikhailova N."/>
            <person name="Huntemann M."/>
            <person name="Pati A."/>
            <person name="Chen A."/>
            <person name="Palaniappan K."/>
            <person name="Land M."/>
            <person name="Hauser L."/>
            <person name="Brambilla E.M."/>
            <person name="Rohde M."/>
            <person name="Goker M."/>
            <person name="Woyke T."/>
            <person name="Bristow J."/>
            <person name="Eisen J.A."/>
            <person name="Markowitz V."/>
            <person name="Hugenholtz P."/>
            <person name="Kyrpides N.C."/>
            <person name="Klenk H.P."/>
            <person name="Detter J.C."/>
        </authorList>
    </citation>
    <scope>NUCLEOTIDE SEQUENCE [LARGE SCALE GENOMIC DNA]</scope>
    <source>
        <strain evidence="2">ATCC 33096 / DSM 2489 / 6091</strain>
    </source>
</reference>
<dbReference type="AlphaFoldDB" id="F2NSI1"/>
<dbReference type="InterPro" id="IPR011050">
    <property type="entry name" value="Pectin_lyase_fold/virulence"/>
</dbReference>
<dbReference type="HOGENOM" id="CLU_398439_0_0_12"/>
<dbReference type="GeneID" id="302999005"/>
<dbReference type="OrthoDB" id="362460at2"/>
<evidence type="ECO:0000313" key="1">
    <source>
        <dbReference type="EMBL" id="AEB14755.1"/>
    </source>
</evidence>
<organism evidence="1 2">
    <name type="scientific">Treponema succinifaciens (strain ATCC 33096 / DSM 2489 / 6091)</name>
    <dbReference type="NCBI Taxonomy" id="869209"/>
    <lineage>
        <taxon>Bacteria</taxon>
        <taxon>Pseudomonadati</taxon>
        <taxon>Spirochaetota</taxon>
        <taxon>Spirochaetia</taxon>
        <taxon>Spirochaetales</taxon>
        <taxon>Treponemataceae</taxon>
        <taxon>Treponema</taxon>
    </lineage>
</organism>